<feature type="region of interest" description="Disordered" evidence="10">
    <location>
        <begin position="154"/>
        <end position="191"/>
    </location>
</feature>
<evidence type="ECO:0000256" key="3">
    <source>
        <dbReference type="ARBA" id="ARBA00022771"/>
    </source>
</evidence>
<dbReference type="GO" id="GO:0042128">
    <property type="term" value="P:nitrate assimilation"/>
    <property type="evidence" value="ECO:0007669"/>
    <property type="project" value="UniProtKB-KW"/>
</dbReference>
<dbReference type="STRING" id="1284197.S8AH75"/>
<organism evidence="12 13">
    <name type="scientific">Dactylellina haptotyla (strain CBS 200.50)</name>
    <name type="common">Nematode-trapping fungus</name>
    <name type="synonym">Monacrosporium haptotylum</name>
    <dbReference type="NCBI Taxonomy" id="1284197"/>
    <lineage>
        <taxon>Eukaryota</taxon>
        <taxon>Fungi</taxon>
        <taxon>Dikarya</taxon>
        <taxon>Ascomycota</taxon>
        <taxon>Pezizomycotina</taxon>
        <taxon>Orbiliomycetes</taxon>
        <taxon>Orbiliales</taxon>
        <taxon>Orbiliaceae</taxon>
        <taxon>Dactylellina</taxon>
    </lineage>
</organism>
<gene>
    <name evidence="12" type="ORF">H072_5628</name>
</gene>
<comment type="subcellular location">
    <subcellularLocation>
        <location evidence="1">Nucleus</location>
    </subcellularLocation>
</comment>
<reference evidence="12 13" key="1">
    <citation type="journal article" date="2013" name="PLoS Genet.">
        <title>Genomic mechanisms accounting for the adaptation to parasitism in nematode-trapping fungi.</title>
        <authorList>
            <person name="Meerupati T."/>
            <person name="Andersson K.M."/>
            <person name="Friman E."/>
            <person name="Kumar D."/>
            <person name="Tunlid A."/>
            <person name="Ahren D."/>
        </authorList>
    </citation>
    <scope>NUCLEOTIDE SEQUENCE [LARGE SCALE GENOMIC DNA]</scope>
    <source>
        <strain evidence="12 13">CBS 200.50</strain>
    </source>
</reference>
<sequence length="827" mass="89219">MQKQDPLATQIWKLYSRTKVGLPNQERMENLTWRMMSMTLKREQRQIGSKPSRSATVHTLPTEENPLDQDNGESMFIDDPMIENLSSENSPIAMDIVTSLSAAQPSKTSTPAIPIKTQRQDFLLNSFRSSTSLASAPGRPRQVGSSEFEYIQRHRRKTSLDVGSQGKKRPANFSPRVPALQSISIPHDPDQDQELVDYSLDASDVFISPNANHTQSYSLRNSQLSTLPYGLNTLVAVENTDPIMHSAGPFQPNFNFSPIESPLATSGGFSAIYNGASLASSIASQDFYSPPASTPHSASSTPHPIPENSEVFFGQSSMEGRSQARNIPHFNHHARHHTLTSSLPQTGFIFGNNDNFYQGTPSVQHQEGFTNITPNFAYQHVNPSHIIQQKDHSSQKNISSMKSDGLFNMGSDSDIEEDGKEAFSISELKDYTNMDATPRLDASLPDDTPNLSNWLKDPMAQTEKQFSANTIEVSRAKFPSNATPRNLGVSTETTADNAEWSSFSKGLARLSASGEQKIGTGHDSQRRPKVGRAIPPISGGSVYHGPSNSRTLSNPSSPPESGFNSANPSRPQSPDTARPGGHNIGQNGLPTTCTNCFTQTTPLWRRNPEGHPLCNACGLFLKLHGVVRPLSLKTDVIKKRNRGSGSSLPAGTTASRTKKTVRKPPSQPGKNTAVVGTSGILLDDNSPPPGNDNSNNLASGICGSSSLQGSVASRSTPLIAPKAGGSSSSTSETSLGRVPAIVSSKRQRRSSAVRGDAENSTLVEGLHLSITERDGKIIRSDQMGHIPNQQASLGLQGSTSAPPQPNVISTLSSTGSTHEWEWLTMSL</sequence>
<comment type="caution">
    <text evidence="12">The sequence shown here is derived from an EMBL/GenBank/DDBJ whole genome shotgun (WGS) entry which is preliminary data.</text>
</comment>
<feature type="compositionally biased region" description="Polar residues" evidence="10">
    <location>
        <begin position="562"/>
        <end position="575"/>
    </location>
</feature>
<evidence type="ECO:0000256" key="10">
    <source>
        <dbReference type="SAM" id="MobiDB-lite"/>
    </source>
</evidence>
<feature type="compositionally biased region" description="Low complexity" evidence="10">
    <location>
        <begin position="289"/>
        <end position="302"/>
    </location>
</feature>
<keyword evidence="7" id="KW-0804">Transcription</keyword>
<dbReference type="HOGENOM" id="CLU_009509_0_0_1"/>
<keyword evidence="2" id="KW-0479">Metal-binding</keyword>
<dbReference type="PANTHER" id="PTHR10071">
    <property type="entry name" value="TRANSCRIPTION FACTOR GATA FAMILY MEMBER"/>
    <property type="match status" value="1"/>
</dbReference>
<dbReference type="InterPro" id="IPR000679">
    <property type="entry name" value="Znf_GATA"/>
</dbReference>
<dbReference type="SMART" id="SM00401">
    <property type="entry name" value="ZnF_GATA"/>
    <property type="match status" value="1"/>
</dbReference>
<feature type="region of interest" description="Disordered" evidence="10">
    <location>
        <begin position="638"/>
        <end position="759"/>
    </location>
</feature>
<feature type="domain" description="GATA-type" evidence="11">
    <location>
        <begin position="587"/>
        <end position="640"/>
    </location>
</feature>
<dbReference type="GO" id="GO:0000981">
    <property type="term" value="F:DNA-binding transcription factor activity, RNA polymerase II-specific"/>
    <property type="evidence" value="ECO:0007669"/>
    <property type="project" value="TreeGrafter"/>
</dbReference>
<evidence type="ECO:0000256" key="2">
    <source>
        <dbReference type="ARBA" id="ARBA00022723"/>
    </source>
</evidence>
<feature type="region of interest" description="Disordered" evidence="10">
    <location>
        <begin position="44"/>
        <end position="73"/>
    </location>
</feature>
<dbReference type="GO" id="GO:0000978">
    <property type="term" value="F:RNA polymerase II cis-regulatory region sequence-specific DNA binding"/>
    <property type="evidence" value="ECO:0007669"/>
    <property type="project" value="TreeGrafter"/>
</dbReference>
<feature type="compositionally biased region" description="Low complexity" evidence="10">
    <location>
        <begin position="681"/>
        <end position="697"/>
    </location>
</feature>
<dbReference type="GO" id="GO:0008270">
    <property type="term" value="F:zinc ion binding"/>
    <property type="evidence" value="ECO:0007669"/>
    <property type="project" value="UniProtKB-KW"/>
</dbReference>
<dbReference type="Gene3D" id="3.30.50.10">
    <property type="entry name" value="Erythroid Transcription Factor GATA-1, subunit A"/>
    <property type="match status" value="1"/>
</dbReference>
<dbReference type="Pfam" id="PF08550">
    <property type="entry name" value="GATA_AreA"/>
    <property type="match status" value="1"/>
</dbReference>
<dbReference type="CDD" id="cd00202">
    <property type="entry name" value="ZnF_GATA"/>
    <property type="match status" value="1"/>
</dbReference>
<dbReference type="GO" id="GO:0005634">
    <property type="term" value="C:nucleus"/>
    <property type="evidence" value="ECO:0007669"/>
    <property type="project" value="UniProtKB-SubCell"/>
</dbReference>
<feature type="compositionally biased region" description="Polar residues" evidence="10">
    <location>
        <begin position="702"/>
        <end position="716"/>
    </location>
</feature>
<evidence type="ECO:0000256" key="5">
    <source>
        <dbReference type="ARBA" id="ARBA00023015"/>
    </source>
</evidence>
<dbReference type="OrthoDB" id="515401at2759"/>
<evidence type="ECO:0000256" key="8">
    <source>
        <dbReference type="ARBA" id="ARBA00023242"/>
    </source>
</evidence>
<evidence type="ECO:0000256" key="6">
    <source>
        <dbReference type="ARBA" id="ARBA00023063"/>
    </source>
</evidence>
<dbReference type="PRINTS" id="PR00619">
    <property type="entry name" value="GATAZNFINGER"/>
</dbReference>
<dbReference type="FunFam" id="3.30.50.10:FF:000007">
    <property type="entry name" value="Nitrogen regulatory AreA, N-terminal"/>
    <property type="match status" value="1"/>
</dbReference>
<evidence type="ECO:0000313" key="13">
    <source>
        <dbReference type="Proteomes" id="UP000015100"/>
    </source>
</evidence>
<evidence type="ECO:0000256" key="7">
    <source>
        <dbReference type="ARBA" id="ARBA00023163"/>
    </source>
</evidence>
<feature type="compositionally biased region" description="Polar residues" evidence="10">
    <location>
        <begin position="546"/>
        <end position="555"/>
    </location>
</feature>
<proteinExistence type="predicted"/>
<name>S8AH75_DACHA</name>
<evidence type="ECO:0000313" key="12">
    <source>
        <dbReference type="EMBL" id="EPS40516.1"/>
    </source>
</evidence>
<keyword evidence="5" id="KW-0805">Transcription regulation</keyword>
<evidence type="ECO:0000256" key="1">
    <source>
        <dbReference type="ARBA" id="ARBA00004123"/>
    </source>
</evidence>
<dbReference type="SUPFAM" id="SSF57716">
    <property type="entry name" value="Glucocorticoid receptor-like (DNA-binding domain)"/>
    <property type="match status" value="1"/>
</dbReference>
<dbReference type="Proteomes" id="UP000015100">
    <property type="component" value="Unassembled WGS sequence"/>
</dbReference>
<dbReference type="PANTHER" id="PTHR10071:SF281">
    <property type="entry name" value="BOX A-BINDING FACTOR-RELATED"/>
    <property type="match status" value="1"/>
</dbReference>
<keyword evidence="13" id="KW-1185">Reference proteome</keyword>
<dbReference type="Pfam" id="PF00320">
    <property type="entry name" value="GATA"/>
    <property type="match status" value="1"/>
</dbReference>
<dbReference type="AlphaFoldDB" id="S8AH75"/>
<feature type="region of interest" description="Disordered" evidence="10">
    <location>
        <begin position="514"/>
        <end position="592"/>
    </location>
</feature>
<feature type="compositionally biased region" description="Polar residues" evidence="10">
    <location>
        <begin position="643"/>
        <end position="655"/>
    </location>
</feature>
<keyword evidence="8" id="KW-0539">Nucleus</keyword>
<evidence type="ECO:0000256" key="4">
    <source>
        <dbReference type="ARBA" id="ARBA00022833"/>
    </source>
</evidence>
<feature type="region of interest" description="Disordered" evidence="10">
    <location>
        <begin position="289"/>
        <end position="308"/>
    </location>
</feature>
<evidence type="ECO:0000256" key="9">
    <source>
        <dbReference type="PROSITE-ProRule" id="PRU00094"/>
    </source>
</evidence>
<evidence type="ECO:0000259" key="11">
    <source>
        <dbReference type="PROSITE" id="PS50114"/>
    </source>
</evidence>
<dbReference type="PROSITE" id="PS50114">
    <property type="entry name" value="GATA_ZN_FINGER_2"/>
    <property type="match status" value="1"/>
</dbReference>
<dbReference type="OMA" id="WRMMAMS"/>
<keyword evidence="4" id="KW-0862">Zinc</keyword>
<dbReference type="GO" id="GO:0000122">
    <property type="term" value="P:negative regulation of transcription by RNA polymerase II"/>
    <property type="evidence" value="ECO:0007669"/>
    <property type="project" value="TreeGrafter"/>
</dbReference>
<dbReference type="InterPro" id="IPR039355">
    <property type="entry name" value="Transcription_factor_GATA"/>
</dbReference>
<accession>S8AH75</accession>
<dbReference type="GO" id="GO:0045944">
    <property type="term" value="P:positive regulation of transcription by RNA polymerase II"/>
    <property type="evidence" value="ECO:0007669"/>
    <property type="project" value="TreeGrafter"/>
</dbReference>
<protein>
    <recommendedName>
        <fullName evidence="11">GATA-type domain-containing protein</fullName>
    </recommendedName>
</protein>
<feature type="compositionally biased region" description="Polar residues" evidence="10">
    <location>
        <begin position="46"/>
        <end position="59"/>
    </location>
</feature>
<dbReference type="eggNOG" id="KOG1601">
    <property type="taxonomic scope" value="Eukaryota"/>
</dbReference>
<keyword evidence="3 9" id="KW-0863">Zinc-finger</keyword>
<keyword evidence="6" id="KW-0534">Nitrate assimilation</keyword>
<reference evidence="13" key="2">
    <citation type="submission" date="2013-04" db="EMBL/GenBank/DDBJ databases">
        <title>Genomic mechanisms accounting for the adaptation to parasitism in nematode-trapping fungi.</title>
        <authorList>
            <person name="Ahren D.G."/>
        </authorList>
    </citation>
    <scope>NUCLEOTIDE SEQUENCE [LARGE SCALE GENOMIC DNA]</scope>
    <source>
        <strain evidence="13">CBS 200.50</strain>
    </source>
</reference>
<dbReference type="InterPro" id="IPR013860">
    <property type="entry name" value="AreA_GATA"/>
</dbReference>
<dbReference type="PROSITE" id="PS00344">
    <property type="entry name" value="GATA_ZN_FINGER_1"/>
    <property type="match status" value="1"/>
</dbReference>
<dbReference type="EMBL" id="AQGS01000336">
    <property type="protein sequence ID" value="EPS40516.1"/>
    <property type="molecule type" value="Genomic_DNA"/>
</dbReference>
<dbReference type="InterPro" id="IPR013088">
    <property type="entry name" value="Znf_NHR/GATA"/>
</dbReference>